<evidence type="ECO:0008006" key="4">
    <source>
        <dbReference type="Google" id="ProtNLM"/>
    </source>
</evidence>
<evidence type="ECO:0000313" key="2">
    <source>
        <dbReference type="EMBL" id="KAJ3786575.1"/>
    </source>
</evidence>
<gene>
    <name evidence="2" type="ORF">GGU10DRAFT_266746</name>
</gene>
<sequence length="743" mass="85861">FGGEFTLPPDPMITDKERVRMMISDVWKATGYRFTVHDNRPLETGHKTILWCSQGVEHKRSRKGEQEGIVHLSDTDTKRISVRVKHYKKHIPYYDVSMPEEATEIIRDNLLTSTPNSLVHQIQSLHPQVSAQQVHSAWSVMSQQLWKRDKDQLTSAKLLMEEHAEIIDVFTAVTEHGVTQVSWGVKPIAETINHGVGFPLSYCLLSTVNATIPGKRKRALEGWAEQVKAKYHLAPCHISVDKDLGEISTCQTVWPNAKVSICWWHQRKAVRERLEKSKLSTTPYDARAAREIFPVINLCFVPPGRSDPGELEGGREGGGRDTTTEELVRQEKKPARTLKSSLDIRSHLSLTIPSVAKSQITQNLTQNPLKIHLPASQPKPFDIPLSQRPFNEIKTSPRVFCPPELREAIIAKMDSHRHAHPLIPGCAEPSPEGIYNWAVKRMYTFCVQHDLRELWAYLWGNWYRPERWRLWSRAPSPEIPRLRTTMINESHWRHIKHGFLHYFHKPRIDLLIWILITKLTPTFERKLENLTVDKGRYRGLASWRKTFKREWRKLEKTPLTLPMPSEYRPCIKRWAFEPVPDKFFLEVIRIRTAPFWQHSSLIPKAKLPEGYLNDELPLINVPSEEGQESVAQNEPEDGNESEDDEELYGIEAENVGTYEERIDTLVRNLHSFANGLLYQKQFRDGRFLNIVEKQGSGFLRLLDTCLEKERRQNLNGTTPISTWDNRASSAMFYRTRPQGHEGA</sequence>
<keyword evidence="3" id="KW-1185">Reference proteome</keyword>
<protein>
    <recommendedName>
        <fullName evidence="4">MULE transposase domain-containing protein</fullName>
    </recommendedName>
</protein>
<organism evidence="2 3">
    <name type="scientific">Lentinula aff. detonsa</name>
    <dbReference type="NCBI Taxonomy" id="2804958"/>
    <lineage>
        <taxon>Eukaryota</taxon>
        <taxon>Fungi</taxon>
        <taxon>Dikarya</taxon>
        <taxon>Basidiomycota</taxon>
        <taxon>Agaricomycotina</taxon>
        <taxon>Agaricomycetes</taxon>
        <taxon>Agaricomycetidae</taxon>
        <taxon>Agaricales</taxon>
        <taxon>Marasmiineae</taxon>
        <taxon>Omphalotaceae</taxon>
        <taxon>Lentinula</taxon>
    </lineage>
</organism>
<feature type="non-terminal residue" evidence="2">
    <location>
        <position position="1"/>
    </location>
</feature>
<feature type="compositionally biased region" description="Basic and acidic residues" evidence="1">
    <location>
        <begin position="312"/>
        <end position="334"/>
    </location>
</feature>
<evidence type="ECO:0000313" key="3">
    <source>
        <dbReference type="Proteomes" id="UP001163798"/>
    </source>
</evidence>
<feature type="region of interest" description="Disordered" evidence="1">
    <location>
        <begin position="304"/>
        <end position="335"/>
    </location>
</feature>
<comment type="caution">
    <text evidence="2">The sequence shown here is derived from an EMBL/GenBank/DDBJ whole genome shotgun (WGS) entry which is preliminary data.</text>
</comment>
<dbReference type="AlphaFoldDB" id="A0AA38NPT5"/>
<accession>A0AA38NPT5</accession>
<dbReference type="EMBL" id="MU793311">
    <property type="protein sequence ID" value="KAJ3786575.1"/>
    <property type="molecule type" value="Genomic_DNA"/>
</dbReference>
<reference evidence="2" key="1">
    <citation type="submission" date="2022-08" db="EMBL/GenBank/DDBJ databases">
        <authorList>
            <consortium name="DOE Joint Genome Institute"/>
            <person name="Min B."/>
            <person name="Riley R."/>
            <person name="Sierra-Patev S."/>
            <person name="Naranjo-Ortiz M."/>
            <person name="Looney B."/>
            <person name="Konkel Z."/>
            <person name="Slot J.C."/>
            <person name="Sakamoto Y."/>
            <person name="Steenwyk J.L."/>
            <person name="Rokas A."/>
            <person name="Carro J."/>
            <person name="Camarero S."/>
            <person name="Ferreira P."/>
            <person name="Molpeceres G."/>
            <person name="Ruiz-Duenas F.J."/>
            <person name="Serrano A."/>
            <person name="Henrissat B."/>
            <person name="Drula E."/>
            <person name="Hughes K.W."/>
            <person name="Mata J.L."/>
            <person name="Ishikawa N.K."/>
            <person name="Vargas-Isla R."/>
            <person name="Ushijima S."/>
            <person name="Smith C.A."/>
            <person name="Ahrendt S."/>
            <person name="Andreopoulos W."/>
            <person name="He G."/>
            <person name="Labutti K."/>
            <person name="Lipzen A."/>
            <person name="Ng V."/>
            <person name="Sandor L."/>
            <person name="Barry K."/>
            <person name="Martinez A.T."/>
            <person name="Xiao Y."/>
            <person name="Gibbons J.G."/>
            <person name="Terashima K."/>
            <person name="Hibbett D.S."/>
            <person name="Grigoriev I.V."/>
        </authorList>
    </citation>
    <scope>NUCLEOTIDE SEQUENCE</scope>
    <source>
        <strain evidence="2">TFB10291</strain>
    </source>
</reference>
<name>A0AA38NPT5_9AGAR</name>
<dbReference type="Proteomes" id="UP001163798">
    <property type="component" value="Unassembled WGS sequence"/>
</dbReference>
<feature type="region of interest" description="Disordered" evidence="1">
    <location>
        <begin position="623"/>
        <end position="647"/>
    </location>
</feature>
<evidence type="ECO:0000256" key="1">
    <source>
        <dbReference type="SAM" id="MobiDB-lite"/>
    </source>
</evidence>
<proteinExistence type="predicted"/>
<feature type="compositionally biased region" description="Acidic residues" evidence="1">
    <location>
        <begin position="634"/>
        <end position="647"/>
    </location>
</feature>